<evidence type="ECO:0000313" key="4">
    <source>
        <dbReference type="EMBL" id="QBE66440.1"/>
    </source>
</evidence>
<keyword evidence="5" id="KW-1185">Reference proteome</keyword>
<dbReference type="PROSITE" id="PS50110">
    <property type="entry name" value="RESPONSE_REGULATORY"/>
    <property type="match status" value="1"/>
</dbReference>
<dbReference type="SMART" id="SM00448">
    <property type="entry name" value="REC"/>
    <property type="match status" value="1"/>
</dbReference>
<organism evidence="4 5">
    <name type="scientific">Pseudoduganella lutea</name>
    <dbReference type="NCBI Taxonomy" id="321985"/>
    <lineage>
        <taxon>Bacteria</taxon>
        <taxon>Pseudomonadati</taxon>
        <taxon>Pseudomonadota</taxon>
        <taxon>Betaproteobacteria</taxon>
        <taxon>Burkholderiales</taxon>
        <taxon>Oxalobacteraceae</taxon>
        <taxon>Telluria group</taxon>
        <taxon>Pseudoduganella</taxon>
    </lineage>
</organism>
<dbReference type="SUPFAM" id="SSF52172">
    <property type="entry name" value="CheY-like"/>
    <property type="match status" value="1"/>
</dbReference>
<dbReference type="GO" id="GO:0000160">
    <property type="term" value="P:phosphorelay signal transduction system"/>
    <property type="evidence" value="ECO:0007669"/>
    <property type="project" value="InterPro"/>
</dbReference>
<dbReference type="OrthoDB" id="5421695at2"/>
<proteinExistence type="predicted"/>
<name>A0A4P6L4C5_9BURK</name>
<protein>
    <submittedName>
        <fullName evidence="4">Response regulator</fullName>
    </submittedName>
</protein>
<evidence type="ECO:0000259" key="3">
    <source>
        <dbReference type="PROSITE" id="PS50110"/>
    </source>
</evidence>
<feature type="domain" description="Response regulatory" evidence="3">
    <location>
        <begin position="26"/>
        <end position="142"/>
    </location>
</feature>
<evidence type="ECO:0000256" key="2">
    <source>
        <dbReference type="PROSITE-ProRule" id="PRU00169"/>
    </source>
</evidence>
<dbReference type="AlphaFoldDB" id="A0A4P6L4C5"/>
<dbReference type="InterPro" id="IPR011006">
    <property type="entry name" value="CheY-like_superfamily"/>
</dbReference>
<dbReference type="PANTHER" id="PTHR44591">
    <property type="entry name" value="STRESS RESPONSE REGULATOR PROTEIN 1"/>
    <property type="match status" value="1"/>
</dbReference>
<dbReference type="Gene3D" id="3.40.50.2300">
    <property type="match status" value="1"/>
</dbReference>
<sequence length="156" mass="16850">MSSCQDTLHVIAYAKIYCQMDMHSIPVLVVDDDVLVADMLVDLLQVCGITAMAVYSGNQALGVLNTWQPKVILLDIRMPILDGYETAKAIRSLPGWDNVAILALSGWHGSEGRAYAGPPLFDCCLTKPAKLETIVEALQSVLNERGIAVSPAVSSY</sequence>
<dbReference type="Proteomes" id="UP000290637">
    <property type="component" value="Chromosome"/>
</dbReference>
<feature type="modified residue" description="4-aspartylphosphate" evidence="2">
    <location>
        <position position="75"/>
    </location>
</feature>
<accession>A0A4P6L4C5</accession>
<dbReference type="EMBL" id="CP035913">
    <property type="protein sequence ID" value="QBE66440.1"/>
    <property type="molecule type" value="Genomic_DNA"/>
</dbReference>
<dbReference type="KEGG" id="plue:EWM63_28615"/>
<dbReference type="InterPro" id="IPR050595">
    <property type="entry name" value="Bact_response_regulator"/>
</dbReference>
<keyword evidence="1 2" id="KW-0597">Phosphoprotein</keyword>
<dbReference type="Pfam" id="PF00072">
    <property type="entry name" value="Response_reg"/>
    <property type="match status" value="1"/>
</dbReference>
<evidence type="ECO:0000256" key="1">
    <source>
        <dbReference type="ARBA" id="ARBA00022553"/>
    </source>
</evidence>
<reference evidence="4 5" key="1">
    <citation type="submission" date="2019-02" db="EMBL/GenBank/DDBJ databases">
        <title>Draft Genome Sequences of Six Type Strains of the Genus Massilia.</title>
        <authorList>
            <person name="Miess H."/>
            <person name="Frediansyhah A."/>
            <person name="Gross H."/>
        </authorList>
    </citation>
    <scope>NUCLEOTIDE SEQUENCE [LARGE SCALE GENOMIC DNA]</scope>
    <source>
        <strain evidence="4 5">DSM 17473</strain>
    </source>
</reference>
<dbReference type="InterPro" id="IPR001789">
    <property type="entry name" value="Sig_transdc_resp-reg_receiver"/>
</dbReference>
<dbReference type="PANTHER" id="PTHR44591:SF3">
    <property type="entry name" value="RESPONSE REGULATORY DOMAIN-CONTAINING PROTEIN"/>
    <property type="match status" value="1"/>
</dbReference>
<evidence type="ECO:0000313" key="5">
    <source>
        <dbReference type="Proteomes" id="UP000290637"/>
    </source>
</evidence>
<dbReference type="RefSeq" id="WP_130189547.1">
    <property type="nucleotide sequence ID" value="NZ_CP035913.1"/>
</dbReference>
<gene>
    <name evidence="4" type="ORF">EWM63_28615</name>
</gene>